<comment type="catalytic activity">
    <reaction evidence="1">
        <text>Hydrolyzes the link between N-acetylmuramoyl residues and L-amino acid residues in certain cell-wall glycopeptides.</text>
        <dbReference type="EC" id="3.5.1.28"/>
    </reaction>
</comment>
<sequence length="152" mass="16587">DYQMDPSVMSLATTSQQGKDLYLDVALTASHTMKDIKVFSLPANIKAHKPQRLVVDIPRLSPLYNTGDTQNYEISPSDASVLKGKIICIDPGHGGTDTGAIGQLNGQPVYEKNITLSIALPLRDMLTKAGATVFMTRTTDRDVYKPYDGDNE</sequence>
<evidence type="ECO:0000313" key="5">
    <source>
        <dbReference type="EMBL" id="AIA95614.1"/>
    </source>
</evidence>
<evidence type="ECO:0000256" key="3">
    <source>
        <dbReference type="ARBA" id="ARBA00022801"/>
    </source>
</evidence>
<accession>A0A060CK18</accession>
<evidence type="ECO:0000256" key="2">
    <source>
        <dbReference type="ARBA" id="ARBA00011901"/>
    </source>
</evidence>
<reference evidence="5" key="1">
    <citation type="journal article" date="2013" name="Environ. Microbiol.">
        <title>Seasonally variable intestinal metagenomes of the red palm weevil (Rhynchophorus ferrugineus).</title>
        <authorList>
            <person name="Jia S."/>
            <person name="Zhang X."/>
            <person name="Zhang G."/>
            <person name="Yin A."/>
            <person name="Zhang S."/>
            <person name="Li F."/>
            <person name="Wang L."/>
            <person name="Zhao D."/>
            <person name="Yun Q."/>
            <person name="Tala"/>
            <person name="Wang J."/>
            <person name="Sun G."/>
            <person name="Baabdullah M."/>
            <person name="Yu X."/>
            <person name="Hu S."/>
            <person name="Al-Mssallem I.S."/>
            <person name="Yu J."/>
        </authorList>
    </citation>
    <scope>NUCLEOTIDE SEQUENCE</scope>
</reference>
<dbReference type="GO" id="GO:0009253">
    <property type="term" value="P:peptidoglycan catabolic process"/>
    <property type="evidence" value="ECO:0007669"/>
    <property type="project" value="InterPro"/>
</dbReference>
<dbReference type="Pfam" id="PF01520">
    <property type="entry name" value="Amidase_3"/>
    <property type="match status" value="1"/>
</dbReference>
<feature type="domain" description="MurNAc-LAA" evidence="4">
    <location>
        <begin position="87"/>
        <end position="143"/>
    </location>
</feature>
<dbReference type="Gene3D" id="3.40.630.40">
    <property type="entry name" value="Zn-dependent exopeptidases"/>
    <property type="match status" value="1"/>
</dbReference>
<dbReference type="PANTHER" id="PTHR30404:SF0">
    <property type="entry name" value="N-ACETYLMURAMOYL-L-ALANINE AMIDASE AMIC"/>
    <property type="match status" value="1"/>
</dbReference>
<name>A0A060CK18_9BACT</name>
<dbReference type="InterPro" id="IPR002508">
    <property type="entry name" value="MurNAc-LAA_cat"/>
</dbReference>
<dbReference type="InterPro" id="IPR050695">
    <property type="entry name" value="N-acetylmuramoyl_amidase_3"/>
</dbReference>
<dbReference type="GO" id="GO:0008745">
    <property type="term" value="F:N-acetylmuramoyl-L-alanine amidase activity"/>
    <property type="evidence" value="ECO:0007669"/>
    <property type="project" value="UniProtKB-EC"/>
</dbReference>
<feature type="non-terminal residue" evidence="5">
    <location>
        <position position="1"/>
    </location>
</feature>
<organism evidence="5">
    <name type="scientific">uncultured Coprothermobacter sp</name>
    <dbReference type="NCBI Taxonomy" id="335991"/>
    <lineage>
        <taxon>Bacteria</taxon>
        <taxon>Pseudomonadati</taxon>
        <taxon>Coprothermobacterota</taxon>
        <taxon>Coprothermobacteria</taxon>
        <taxon>Coprothermobacterales</taxon>
        <taxon>Coprothermobacteraceae</taxon>
        <taxon>Coprothermobacter</taxon>
        <taxon>environmental samples</taxon>
    </lineage>
</organism>
<proteinExistence type="predicted"/>
<protein>
    <recommendedName>
        <fullName evidence="2">N-acetylmuramoyl-L-alanine amidase</fullName>
        <ecNumber evidence="2">3.5.1.28</ecNumber>
    </recommendedName>
</protein>
<evidence type="ECO:0000256" key="1">
    <source>
        <dbReference type="ARBA" id="ARBA00001561"/>
    </source>
</evidence>
<dbReference type="SUPFAM" id="SSF53187">
    <property type="entry name" value="Zn-dependent exopeptidases"/>
    <property type="match status" value="1"/>
</dbReference>
<dbReference type="EMBL" id="KF128249">
    <property type="protein sequence ID" value="AIA95614.1"/>
    <property type="molecule type" value="Genomic_DNA"/>
</dbReference>
<dbReference type="AlphaFoldDB" id="A0A060CK18"/>
<evidence type="ECO:0000259" key="4">
    <source>
        <dbReference type="Pfam" id="PF01520"/>
    </source>
</evidence>
<dbReference type="GO" id="GO:0030288">
    <property type="term" value="C:outer membrane-bounded periplasmic space"/>
    <property type="evidence" value="ECO:0007669"/>
    <property type="project" value="TreeGrafter"/>
</dbReference>
<dbReference type="CDD" id="cd02696">
    <property type="entry name" value="MurNAc-LAA"/>
    <property type="match status" value="1"/>
</dbReference>
<feature type="non-terminal residue" evidence="5">
    <location>
        <position position="152"/>
    </location>
</feature>
<dbReference type="PANTHER" id="PTHR30404">
    <property type="entry name" value="N-ACETYLMURAMOYL-L-ALANINE AMIDASE"/>
    <property type="match status" value="1"/>
</dbReference>
<keyword evidence="3" id="KW-0378">Hydrolase</keyword>
<dbReference type="EC" id="3.5.1.28" evidence="2"/>